<feature type="domain" description="Methyltransferase FkbM" evidence="1">
    <location>
        <begin position="21"/>
        <end position="89"/>
    </location>
</feature>
<dbReference type="AlphaFoldDB" id="A0A2W4VVS0"/>
<proteinExistence type="predicted"/>
<dbReference type="Gene3D" id="3.40.50.150">
    <property type="entry name" value="Vaccinia Virus protein VP39"/>
    <property type="match status" value="1"/>
</dbReference>
<dbReference type="InterPro" id="IPR053188">
    <property type="entry name" value="FkbM_Methyltransferase"/>
</dbReference>
<gene>
    <name evidence="2" type="ORF">DCF25_12585</name>
</gene>
<reference evidence="2 3" key="2">
    <citation type="submission" date="2018-06" db="EMBL/GenBank/DDBJ databases">
        <title>Metagenomic assembly of (sub)arctic Cyanobacteria and their associated microbiome from non-axenic cultures.</title>
        <authorList>
            <person name="Baurain D."/>
        </authorList>
    </citation>
    <scope>NUCLEOTIDE SEQUENCE [LARGE SCALE GENOMIC DNA]</scope>
    <source>
        <strain evidence="2">ULC129bin1</strain>
    </source>
</reference>
<name>A0A2W4VVS0_9CYAN</name>
<evidence type="ECO:0000313" key="2">
    <source>
        <dbReference type="EMBL" id="PZO16391.1"/>
    </source>
</evidence>
<dbReference type="InterPro" id="IPR029063">
    <property type="entry name" value="SAM-dependent_MTases_sf"/>
</dbReference>
<dbReference type="Pfam" id="PF05050">
    <property type="entry name" value="Methyltransf_21"/>
    <property type="match status" value="1"/>
</dbReference>
<sequence length="132" mass="14969">MLTSVLAEKHSQDFLVTHHSMRTIDSIVEGHFSGHSPDFLKLDVQGYELEVLKGAEQSLSGMTGILAEVNLLDIHEGVPLLAEIIAWLACRGWVAYDICALTRRPLDQALWQTDIFFTPENSFLRQDKRWMS</sequence>
<dbReference type="SUPFAM" id="SSF53335">
    <property type="entry name" value="S-adenosyl-L-methionine-dependent methyltransferases"/>
    <property type="match status" value="1"/>
</dbReference>
<evidence type="ECO:0000313" key="3">
    <source>
        <dbReference type="Proteomes" id="UP000249354"/>
    </source>
</evidence>
<dbReference type="PANTHER" id="PTHR36973">
    <property type="entry name" value="SLL1456 PROTEIN-RELATED"/>
    <property type="match status" value="1"/>
</dbReference>
<protein>
    <recommendedName>
        <fullName evidence="1">Methyltransferase FkbM domain-containing protein</fullName>
    </recommendedName>
</protein>
<dbReference type="PANTHER" id="PTHR36973:SF4">
    <property type="entry name" value="NODULATION PROTEIN"/>
    <property type="match status" value="1"/>
</dbReference>
<reference evidence="3" key="1">
    <citation type="submission" date="2018-04" db="EMBL/GenBank/DDBJ databases">
        <authorList>
            <person name="Cornet L."/>
        </authorList>
    </citation>
    <scope>NUCLEOTIDE SEQUENCE [LARGE SCALE GENOMIC DNA]</scope>
</reference>
<organism evidence="2 3">
    <name type="scientific">Leptolyngbya foveolarum</name>
    <dbReference type="NCBI Taxonomy" id="47253"/>
    <lineage>
        <taxon>Bacteria</taxon>
        <taxon>Bacillati</taxon>
        <taxon>Cyanobacteriota</taxon>
        <taxon>Cyanophyceae</taxon>
        <taxon>Leptolyngbyales</taxon>
        <taxon>Leptolyngbyaceae</taxon>
        <taxon>Leptolyngbya group</taxon>
        <taxon>Leptolyngbya</taxon>
    </lineage>
</organism>
<dbReference type="InterPro" id="IPR006342">
    <property type="entry name" value="FkbM_mtfrase"/>
</dbReference>
<dbReference type="EMBL" id="QBMC01000081">
    <property type="protein sequence ID" value="PZO16391.1"/>
    <property type="molecule type" value="Genomic_DNA"/>
</dbReference>
<dbReference type="GO" id="GO:0008171">
    <property type="term" value="F:O-methyltransferase activity"/>
    <property type="evidence" value="ECO:0007669"/>
    <property type="project" value="TreeGrafter"/>
</dbReference>
<comment type="caution">
    <text evidence="2">The sequence shown here is derived from an EMBL/GenBank/DDBJ whole genome shotgun (WGS) entry which is preliminary data.</text>
</comment>
<evidence type="ECO:0000259" key="1">
    <source>
        <dbReference type="Pfam" id="PF05050"/>
    </source>
</evidence>
<dbReference type="Proteomes" id="UP000249354">
    <property type="component" value="Unassembled WGS sequence"/>
</dbReference>
<accession>A0A2W4VVS0</accession>